<proteinExistence type="predicted"/>
<name>A0AAN7ACS4_9PEZI</name>
<accession>A0AAN7ACS4</accession>
<reference evidence="1" key="2">
    <citation type="submission" date="2023-05" db="EMBL/GenBank/DDBJ databases">
        <authorList>
            <consortium name="Lawrence Berkeley National Laboratory"/>
            <person name="Steindorff A."/>
            <person name="Hensen N."/>
            <person name="Bonometti L."/>
            <person name="Westerberg I."/>
            <person name="Brannstrom I.O."/>
            <person name="Guillou S."/>
            <person name="Cros-Aarteil S."/>
            <person name="Calhoun S."/>
            <person name="Haridas S."/>
            <person name="Kuo A."/>
            <person name="Mondo S."/>
            <person name="Pangilinan J."/>
            <person name="Riley R."/>
            <person name="Labutti K."/>
            <person name="Andreopoulos B."/>
            <person name="Lipzen A."/>
            <person name="Chen C."/>
            <person name="Yanf M."/>
            <person name="Daum C."/>
            <person name="Ng V."/>
            <person name="Clum A."/>
            <person name="Ohm R."/>
            <person name="Martin F."/>
            <person name="Silar P."/>
            <person name="Natvig D."/>
            <person name="Lalanne C."/>
            <person name="Gautier V."/>
            <person name="Ament-Velasquez S.L."/>
            <person name="Kruys A."/>
            <person name="Hutchinson M.I."/>
            <person name="Powell A.J."/>
            <person name="Barry K."/>
            <person name="Miller A.N."/>
            <person name="Grigoriev I.V."/>
            <person name="Debuchy R."/>
            <person name="Gladieux P."/>
            <person name="Thoren M.H."/>
            <person name="Johannesson H."/>
        </authorList>
    </citation>
    <scope>NUCLEOTIDE SEQUENCE</scope>
    <source>
        <strain evidence="1">PSN309</strain>
    </source>
</reference>
<protein>
    <submittedName>
        <fullName evidence="1">Uncharacterized protein</fullName>
    </submittedName>
</protein>
<dbReference type="Proteomes" id="UP001302126">
    <property type="component" value="Unassembled WGS sequence"/>
</dbReference>
<organism evidence="1 2">
    <name type="scientific">Podospora australis</name>
    <dbReference type="NCBI Taxonomy" id="1536484"/>
    <lineage>
        <taxon>Eukaryota</taxon>
        <taxon>Fungi</taxon>
        <taxon>Dikarya</taxon>
        <taxon>Ascomycota</taxon>
        <taxon>Pezizomycotina</taxon>
        <taxon>Sordariomycetes</taxon>
        <taxon>Sordariomycetidae</taxon>
        <taxon>Sordariales</taxon>
        <taxon>Podosporaceae</taxon>
        <taxon>Podospora</taxon>
    </lineage>
</organism>
<gene>
    <name evidence="1" type="ORF">QBC35DRAFT_395974</name>
</gene>
<reference evidence="1" key="1">
    <citation type="journal article" date="2023" name="Mol. Phylogenet. Evol.">
        <title>Genome-scale phylogeny and comparative genomics of the fungal order Sordariales.</title>
        <authorList>
            <person name="Hensen N."/>
            <person name="Bonometti L."/>
            <person name="Westerberg I."/>
            <person name="Brannstrom I.O."/>
            <person name="Guillou S."/>
            <person name="Cros-Aarteil S."/>
            <person name="Calhoun S."/>
            <person name="Haridas S."/>
            <person name="Kuo A."/>
            <person name="Mondo S."/>
            <person name="Pangilinan J."/>
            <person name="Riley R."/>
            <person name="LaButti K."/>
            <person name="Andreopoulos B."/>
            <person name="Lipzen A."/>
            <person name="Chen C."/>
            <person name="Yan M."/>
            <person name="Daum C."/>
            <person name="Ng V."/>
            <person name="Clum A."/>
            <person name="Steindorff A."/>
            <person name="Ohm R.A."/>
            <person name="Martin F."/>
            <person name="Silar P."/>
            <person name="Natvig D.O."/>
            <person name="Lalanne C."/>
            <person name="Gautier V."/>
            <person name="Ament-Velasquez S.L."/>
            <person name="Kruys A."/>
            <person name="Hutchinson M.I."/>
            <person name="Powell A.J."/>
            <person name="Barry K."/>
            <person name="Miller A.N."/>
            <person name="Grigoriev I.V."/>
            <person name="Debuchy R."/>
            <person name="Gladieux P."/>
            <person name="Hiltunen Thoren M."/>
            <person name="Johannesson H."/>
        </authorList>
    </citation>
    <scope>NUCLEOTIDE SEQUENCE</scope>
    <source>
        <strain evidence="1">PSN309</strain>
    </source>
</reference>
<sequence length="69" mass="7958">VDYGMLDPEEDVSEMVTQNVFTWLRGEDGFPVAERAIYEHEWIRNLESNDNDSLIEGDAWSTTGNIYSE</sequence>
<keyword evidence="2" id="KW-1185">Reference proteome</keyword>
<dbReference type="AlphaFoldDB" id="A0AAN7ACS4"/>
<dbReference type="EMBL" id="MU864660">
    <property type="protein sequence ID" value="KAK4182438.1"/>
    <property type="molecule type" value="Genomic_DNA"/>
</dbReference>
<feature type="non-terminal residue" evidence="1">
    <location>
        <position position="1"/>
    </location>
</feature>
<evidence type="ECO:0000313" key="1">
    <source>
        <dbReference type="EMBL" id="KAK4182438.1"/>
    </source>
</evidence>
<evidence type="ECO:0000313" key="2">
    <source>
        <dbReference type="Proteomes" id="UP001302126"/>
    </source>
</evidence>
<comment type="caution">
    <text evidence="1">The sequence shown here is derived from an EMBL/GenBank/DDBJ whole genome shotgun (WGS) entry which is preliminary data.</text>
</comment>